<accession>A0AAN5HYP5</accession>
<feature type="transmembrane region" description="Helical" evidence="1">
    <location>
        <begin position="51"/>
        <end position="76"/>
    </location>
</feature>
<dbReference type="AlphaFoldDB" id="A0AAN5HYP5"/>
<dbReference type="Pfam" id="PF10327">
    <property type="entry name" value="7TM_GPCR_Sri"/>
    <property type="match status" value="1"/>
</dbReference>
<name>A0AAN5HYP5_9BILA</name>
<evidence type="ECO:0000313" key="2">
    <source>
        <dbReference type="EMBL" id="GMR45316.1"/>
    </source>
</evidence>
<gene>
    <name evidence="2" type="ORF">PMAYCL1PPCAC_15510</name>
</gene>
<dbReference type="EMBL" id="BTRK01000004">
    <property type="protein sequence ID" value="GMR45316.1"/>
    <property type="molecule type" value="Genomic_DNA"/>
</dbReference>
<feature type="non-terminal residue" evidence="2">
    <location>
        <position position="135"/>
    </location>
</feature>
<dbReference type="Proteomes" id="UP001328107">
    <property type="component" value="Unassembled WGS sequence"/>
</dbReference>
<reference evidence="3" key="1">
    <citation type="submission" date="2022-10" db="EMBL/GenBank/DDBJ databases">
        <title>Genome assembly of Pristionchus species.</title>
        <authorList>
            <person name="Yoshida K."/>
            <person name="Sommer R.J."/>
        </authorList>
    </citation>
    <scope>NUCLEOTIDE SEQUENCE [LARGE SCALE GENOMIC DNA]</scope>
    <source>
        <strain evidence="3">RS5460</strain>
    </source>
</reference>
<keyword evidence="1" id="KW-0472">Membrane</keyword>
<evidence type="ECO:0000313" key="3">
    <source>
        <dbReference type="Proteomes" id="UP001328107"/>
    </source>
</evidence>
<protein>
    <recommendedName>
        <fullName evidence="4">G protein-coupled receptor</fullName>
    </recommendedName>
</protein>
<keyword evidence="1" id="KW-1133">Transmembrane helix</keyword>
<proteinExistence type="predicted"/>
<keyword evidence="3" id="KW-1185">Reference proteome</keyword>
<comment type="caution">
    <text evidence="2">The sequence shown here is derived from an EMBL/GenBank/DDBJ whole genome shotgun (WGS) entry which is preliminary data.</text>
</comment>
<organism evidence="2 3">
    <name type="scientific">Pristionchus mayeri</name>
    <dbReference type="NCBI Taxonomy" id="1317129"/>
    <lineage>
        <taxon>Eukaryota</taxon>
        <taxon>Metazoa</taxon>
        <taxon>Ecdysozoa</taxon>
        <taxon>Nematoda</taxon>
        <taxon>Chromadorea</taxon>
        <taxon>Rhabditida</taxon>
        <taxon>Rhabditina</taxon>
        <taxon>Diplogasteromorpha</taxon>
        <taxon>Diplogasteroidea</taxon>
        <taxon>Neodiplogasteridae</taxon>
        <taxon>Pristionchus</taxon>
    </lineage>
</organism>
<feature type="transmembrane region" description="Helical" evidence="1">
    <location>
        <begin position="96"/>
        <end position="122"/>
    </location>
</feature>
<evidence type="ECO:0008006" key="4">
    <source>
        <dbReference type="Google" id="ProtNLM"/>
    </source>
</evidence>
<keyword evidence="1" id="KW-0812">Transmembrane</keyword>
<evidence type="ECO:0000256" key="1">
    <source>
        <dbReference type="SAM" id="Phobius"/>
    </source>
</evidence>
<sequence>MTLVSPLSSHCRAIFRRLRITFSIISLIFSLLTIFVIISCRGQPSRKYTRLLLAMLVLLLISDEYVQLVLAPLYFYPVPCVVRDNPLLNIPGRTSIHYFLKFEVIWLMLFISAGPFFMGCFFHRHQVCHYTQPHW</sequence>
<dbReference type="InterPro" id="IPR019429">
    <property type="entry name" value="7TM_GPCR_serpentine_rcpt_Sri"/>
</dbReference>
<feature type="transmembrane region" description="Helical" evidence="1">
    <location>
        <begin position="20"/>
        <end position="39"/>
    </location>
</feature>